<organism evidence="8 9">
    <name type="scientific">Kribbella turkmenica</name>
    <dbReference type="NCBI Taxonomy" id="2530375"/>
    <lineage>
        <taxon>Bacteria</taxon>
        <taxon>Bacillati</taxon>
        <taxon>Actinomycetota</taxon>
        <taxon>Actinomycetes</taxon>
        <taxon>Propionibacteriales</taxon>
        <taxon>Kribbellaceae</taxon>
        <taxon>Kribbella</taxon>
    </lineage>
</organism>
<dbReference type="PANTHER" id="PTHR23513">
    <property type="entry name" value="INTEGRAL MEMBRANE EFFLUX PROTEIN-RELATED"/>
    <property type="match status" value="1"/>
</dbReference>
<evidence type="ECO:0000256" key="4">
    <source>
        <dbReference type="ARBA" id="ARBA00022989"/>
    </source>
</evidence>
<feature type="transmembrane region" description="Helical" evidence="6">
    <location>
        <begin position="48"/>
        <end position="68"/>
    </location>
</feature>
<keyword evidence="7" id="KW-0732">Signal</keyword>
<dbReference type="InterPro" id="IPR036259">
    <property type="entry name" value="MFS_trans_sf"/>
</dbReference>
<evidence type="ECO:0000256" key="5">
    <source>
        <dbReference type="ARBA" id="ARBA00023136"/>
    </source>
</evidence>
<keyword evidence="4 6" id="KW-1133">Transmembrane helix</keyword>
<gene>
    <name evidence="8" type="ORF">E1218_19685</name>
</gene>
<feature type="chain" id="PRO_5039334057" evidence="7">
    <location>
        <begin position="25"/>
        <end position="398"/>
    </location>
</feature>
<evidence type="ECO:0000256" key="7">
    <source>
        <dbReference type="SAM" id="SignalP"/>
    </source>
</evidence>
<protein>
    <submittedName>
        <fullName evidence="8">MFS transporter</fullName>
    </submittedName>
</protein>
<feature type="transmembrane region" description="Helical" evidence="6">
    <location>
        <begin position="80"/>
        <end position="100"/>
    </location>
</feature>
<sequence length="398" mass="40491">MSPRHWLRRAALPRYFVAASLARAADSGAAVGLVLLAVDHSELRHPEAVGGLLAAGLTAPHLLGPVVAKRLDQARDSRRYLFAAFMLFGCALAAAAFLLGRVPLPFVVLMTVVAGTCGPVLTGGISSRVADLTGPDQRARRRGEGLDVLSYSTAAICGPAGVAALAAATNPLTALAVLGAAAVLAAFLALTLPPSTADDGNPKVAASVRSVLTMLIRNGPLRRVNYATMFTAISNGSLPVVAVILAVHLTGRATGGATMMAFLGVGSLAGAVLLTLFPLRGEPDRLTTRYVALVGIATALCALPTNYPLALLAFAFVGFANAPFGTATFAARSEYAPPAARTQVFVTMASLKIAAASAGSALAGVLTSLGPRGLPLAAAAVVVLAALGTTVDRRRTTR</sequence>
<dbReference type="Gene3D" id="1.20.1250.20">
    <property type="entry name" value="MFS general substrate transporter like domains"/>
    <property type="match status" value="1"/>
</dbReference>
<evidence type="ECO:0000256" key="1">
    <source>
        <dbReference type="ARBA" id="ARBA00004651"/>
    </source>
</evidence>
<feature type="transmembrane region" description="Helical" evidence="6">
    <location>
        <begin position="373"/>
        <end position="391"/>
    </location>
</feature>
<feature type="transmembrane region" description="Helical" evidence="6">
    <location>
        <begin position="224"/>
        <end position="247"/>
    </location>
</feature>
<evidence type="ECO:0000256" key="3">
    <source>
        <dbReference type="ARBA" id="ARBA00022692"/>
    </source>
</evidence>
<dbReference type="Pfam" id="PF07690">
    <property type="entry name" value="MFS_1"/>
    <property type="match status" value="1"/>
</dbReference>
<dbReference type="Proteomes" id="UP000295172">
    <property type="component" value="Unassembled WGS sequence"/>
</dbReference>
<dbReference type="PANTHER" id="PTHR23513:SF11">
    <property type="entry name" value="STAPHYLOFERRIN A TRANSPORTER"/>
    <property type="match status" value="1"/>
</dbReference>
<feature type="transmembrane region" description="Helical" evidence="6">
    <location>
        <begin position="286"/>
        <end position="305"/>
    </location>
</feature>
<keyword evidence="9" id="KW-1185">Reference proteome</keyword>
<name>A0A4R4WWU1_9ACTN</name>
<feature type="transmembrane region" description="Helical" evidence="6">
    <location>
        <begin position="148"/>
        <end position="168"/>
    </location>
</feature>
<evidence type="ECO:0000313" key="9">
    <source>
        <dbReference type="Proteomes" id="UP000295172"/>
    </source>
</evidence>
<dbReference type="EMBL" id="SMKR01000084">
    <property type="protein sequence ID" value="TDD22178.1"/>
    <property type="molecule type" value="Genomic_DNA"/>
</dbReference>
<feature type="transmembrane region" description="Helical" evidence="6">
    <location>
        <begin position="106"/>
        <end position="127"/>
    </location>
</feature>
<evidence type="ECO:0000313" key="8">
    <source>
        <dbReference type="EMBL" id="TDD22178.1"/>
    </source>
</evidence>
<accession>A0A4R4WWU1</accession>
<evidence type="ECO:0000256" key="6">
    <source>
        <dbReference type="SAM" id="Phobius"/>
    </source>
</evidence>
<proteinExistence type="predicted"/>
<dbReference type="GO" id="GO:0005886">
    <property type="term" value="C:plasma membrane"/>
    <property type="evidence" value="ECO:0007669"/>
    <property type="project" value="UniProtKB-SubCell"/>
</dbReference>
<dbReference type="AlphaFoldDB" id="A0A4R4WWU1"/>
<evidence type="ECO:0000256" key="2">
    <source>
        <dbReference type="ARBA" id="ARBA00022475"/>
    </source>
</evidence>
<comment type="subcellular location">
    <subcellularLocation>
        <location evidence="1">Cell membrane</location>
        <topology evidence="1">Multi-pass membrane protein</topology>
    </subcellularLocation>
</comment>
<feature type="transmembrane region" description="Helical" evidence="6">
    <location>
        <begin position="174"/>
        <end position="193"/>
    </location>
</feature>
<dbReference type="RefSeq" id="WP_165949340.1">
    <property type="nucleotide sequence ID" value="NZ_SMKR01000084.1"/>
</dbReference>
<feature type="signal peptide" evidence="7">
    <location>
        <begin position="1"/>
        <end position="24"/>
    </location>
</feature>
<reference evidence="8 9" key="1">
    <citation type="submission" date="2019-02" db="EMBL/GenBank/DDBJ databases">
        <title>Draft genome sequences of novel Actinobacteria.</title>
        <authorList>
            <person name="Sahin N."/>
            <person name="Ay H."/>
            <person name="Saygin H."/>
        </authorList>
    </citation>
    <scope>NUCLEOTIDE SEQUENCE [LARGE SCALE GENOMIC DNA]</scope>
    <source>
        <strain evidence="8 9">16K104</strain>
    </source>
</reference>
<feature type="transmembrane region" description="Helical" evidence="6">
    <location>
        <begin position="259"/>
        <end position="279"/>
    </location>
</feature>
<keyword evidence="5 6" id="KW-0472">Membrane</keyword>
<dbReference type="GO" id="GO:0022857">
    <property type="term" value="F:transmembrane transporter activity"/>
    <property type="evidence" value="ECO:0007669"/>
    <property type="project" value="InterPro"/>
</dbReference>
<keyword evidence="2" id="KW-1003">Cell membrane</keyword>
<comment type="caution">
    <text evidence="8">The sequence shown here is derived from an EMBL/GenBank/DDBJ whole genome shotgun (WGS) entry which is preliminary data.</text>
</comment>
<dbReference type="InterPro" id="IPR011701">
    <property type="entry name" value="MFS"/>
</dbReference>
<dbReference type="SUPFAM" id="SSF103473">
    <property type="entry name" value="MFS general substrate transporter"/>
    <property type="match status" value="1"/>
</dbReference>
<keyword evidence="3 6" id="KW-0812">Transmembrane</keyword>